<comment type="similarity">
    <text evidence="2 7">Belongs to the FPP/GGPP synthase family.</text>
</comment>
<keyword evidence="4" id="KW-0479">Metal-binding</keyword>
<dbReference type="InterPro" id="IPR008949">
    <property type="entry name" value="Isoprenoid_synthase_dom_sf"/>
</dbReference>
<dbReference type="Proteomes" id="UP000005019">
    <property type="component" value="Unassembled WGS sequence"/>
</dbReference>
<dbReference type="Pfam" id="PF00348">
    <property type="entry name" value="polyprenyl_synt"/>
    <property type="match status" value="1"/>
</dbReference>
<keyword evidence="3 7" id="KW-0808">Transferase</keyword>
<keyword evidence="5" id="KW-0460">Magnesium</keyword>
<protein>
    <submittedName>
        <fullName evidence="8">Geranylgeranyl pyrophosphate synthase</fullName>
    </submittedName>
</protein>
<dbReference type="EMBL" id="AFHG01000059">
    <property type="protein sequence ID" value="EGK69984.1"/>
    <property type="molecule type" value="Genomic_DNA"/>
</dbReference>
<evidence type="ECO:0000313" key="9">
    <source>
        <dbReference type="Proteomes" id="UP000005019"/>
    </source>
</evidence>
<evidence type="ECO:0000256" key="5">
    <source>
        <dbReference type="ARBA" id="ARBA00022842"/>
    </source>
</evidence>
<evidence type="ECO:0000256" key="4">
    <source>
        <dbReference type="ARBA" id="ARBA00022723"/>
    </source>
</evidence>
<dbReference type="AlphaFoldDB" id="F5RI02"/>
<evidence type="ECO:0000256" key="3">
    <source>
        <dbReference type="ARBA" id="ARBA00022679"/>
    </source>
</evidence>
<dbReference type="PROSITE" id="PS00723">
    <property type="entry name" value="POLYPRENYL_SYNTHASE_1"/>
    <property type="match status" value="1"/>
</dbReference>
<dbReference type="GO" id="GO:0046872">
    <property type="term" value="F:metal ion binding"/>
    <property type="evidence" value="ECO:0007669"/>
    <property type="project" value="UniProtKB-KW"/>
</dbReference>
<keyword evidence="9" id="KW-1185">Reference proteome</keyword>
<dbReference type="eggNOG" id="COG0142">
    <property type="taxonomic scope" value="Bacteria"/>
</dbReference>
<dbReference type="Gene3D" id="1.10.600.10">
    <property type="entry name" value="Farnesyl Diphosphate Synthase"/>
    <property type="match status" value="1"/>
</dbReference>
<dbReference type="GO" id="GO:0004659">
    <property type="term" value="F:prenyltransferase activity"/>
    <property type="evidence" value="ECO:0007669"/>
    <property type="project" value="InterPro"/>
</dbReference>
<evidence type="ECO:0000256" key="7">
    <source>
        <dbReference type="RuleBase" id="RU004466"/>
    </source>
</evidence>
<accession>F5RI02</accession>
<dbReference type="InterPro" id="IPR033749">
    <property type="entry name" value="Polyprenyl_synt_CS"/>
</dbReference>
<dbReference type="GO" id="GO:0016114">
    <property type="term" value="P:terpenoid biosynthetic process"/>
    <property type="evidence" value="ECO:0007669"/>
    <property type="project" value="UniProtKB-ARBA"/>
</dbReference>
<evidence type="ECO:0000256" key="6">
    <source>
        <dbReference type="ARBA" id="ARBA00023229"/>
    </source>
</evidence>
<name>F5RI02_METUF</name>
<comment type="cofactor">
    <cofactor evidence="1">
        <name>Mg(2+)</name>
        <dbReference type="ChEBI" id="CHEBI:18420"/>
    </cofactor>
</comment>
<sequence>MKRIEQALGMAVEQSLVAALSHADGPGCPPLLAAAIRHAVFPGGARIRPRLCLAAACACDEDDTSIADHAAAAIELLHCASLVHDDLPCFDDAPMRRGKPSVHSAFGERIAVLTGDALIVLAFQTMARGAAQAPYRLLPLLSIIGRGVGVPSGIVAGQALECETDVNLRQYQQAKTGALFAAATMAGAAAAGADPGPWRALGDCMGEAFQVADDILDVASTQERIGKPIGRDAALGRPSAARELGIPGAVKRLRQLVSDAMDAVPACSGADGLRAVIAMEAQRFLPADIAACAT</sequence>
<reference evidence="8 9" key="1">
    <citation type="journal article" date="2011" name="J. Bacteriol.">
        <title>Genome sequence of Methyloversatilis universalis FAM5T, a methylotrophic representative of the order Rhodocyclales.</title>
        <authorList>
            <person name="Kittichotirat W."/>
            <person name="Good N.M."/>
            <person name="Hall R."/>
            <person name="Bringel F."/>
            <person name="Lajus A."/>
            <person name="Medigue C."/>
            <person name="Smalley N.E."/>
            <person name="Beck D."/>
            <person name="Bumgarner R."/>
            <person name="Vuilleumier S."/>
            <person name="Kalyuzhnaya M.G."/>
        </authorList>
    </citation>
    <scope>NUCLEOTIDE SEQUENCE [LARGE SCALE GENOMIC DNA]</scope>
    <source>
        <strain evidence="9">ATCC BAA-1314 / JCM 13912 / FAM5</strain>
    </source>
</reference>
<dbReference type="CDD" id="cd00685">
    <property type="entry name" value="Trans_IPPS_HT"/>
    <property type="match status" value="1"/>
</dbReference>
<keyword evidence="6" id="KW-0414">Isoprene biosynthesis</keyword>
<evidence type="ECO:0000256" key="2">
    <source>
        <dbReference type="ARBA" id="ARBA00006706"/>
    </source>
</evidence>
<dbReference type="STRING" id="1000565.METUNv1_03952"/>
<comment type="caution">
    <text evidence="8">The sequence shown here is derived from an EMBL/GenBank/DDBJ whole genome shotgun (WGS) entry which is preliminary data.</text>
</comment>
<dbReference type="FunFam" id="1.10.600.10:FF:000001">
    <property type="entry name" value="Geranylgeranyl diphosphate synthase"/>
    <property type="match status" value="1"/>
</dbReference>
<dbReference type="PANTHER" id="PTHR43281:SF1">
    <property type="entry name" value="FARNESYL DIPHOSPHATE SYNTHASE"/>
    <property type="match status" value="1"/>
</dbReference>
<dbReference type="RefSeq" id="WP_008064753.1">
    <property type="nucleotide sequence ID" value="NZ_AFHG01000059.1"/>
</dbReference>
<dbReference type="SFLD" id="SFLDS00005">
    <property type="entry name" value="Isoprenoid_Synthase_Type_I"/>
    <property type="match status" value="1"/>
</dbReference>
<dbReference type="InterPro" id="IPR000092">
    <property type="entry name" value="Polyprenyl_synt"/>
</dbReference>
<organism evidence="8 9">
    <name type="scientific">Methyloversatilis universalis (strain ATCC BAA-1314 / DSM 25237 / JCM 13912 / CCUG 52030 / FAM5)</name>
    <dbReference type="NCBI Taxonomy" id="1000565"/>
    <lineage>
        <taxon>Bacteria</taxon>
        <taxon>Pseudomonadati</taxon>
        <taxon>Pseudomonadota</taxon>
        <taxon>Betaproteobacteria</taxon>
        <taxon>Nitrosomonadales</taxon>
        <taxon>Sterolibacteriaceae</taxon>
        <taxon>Methyloversatilis</taxon>
    </lineage>
</organism>
<evidence type="ECO:0000256" key="1">
    <source>
        <dbReference type="ARBA" id="ARBA00001946"/>
    </source>
</evidence>
<dbReference type="PANTHER" id="PTHR43281">
    <property type="entry name" value="FARNESYL DIPHOSPHATE SYNTHASE"/>
    <property type="match status" value="1"/>
</dbReference>
<proteinExistence type="inferred from homology"/>
<dbReference type="SUPFAM" id="SSF48576">
    <property type="entry name" value="Terpenoid synthases"/>
    <property type="match status" value="1"/>
</dbReference>
<evidence type="ECO:0000313" key="8">
    <source>
        <dbReference type="EMBL" id="EGK69984.1"/>
    </source>
</evidence>
<dbReference type="PROSITE" id="PS00444">
    <property type="entry name" value="POLYPRENYL_SYNTHASE_2"/>
    <property type="match status" value="1"/>
</dbReference>
<gene>
    <name evidence="8" type="ORF">METUNv1_03952</name>
</gene>